<dbReference type="EMBL" id="JAWSTH010000015">
    <property type="protein sequence ID" value="MDW5594340.1"/>
    <property type="molecule type" value="Genomic_DNA"/>
</dbReference>
<dbReference type="PANTHER" id="PTHR11351">
    <property type="entry name" value="ACYL-COA DESATURASE"/>
    <property type="match status" value="1"/>
</dbReference>
<accession>A0ABU4HM05</accession>
<evidence type="ECO:0000256" key="3">
    <source>
        <dbReference type="ARBA" id="ARBA00022692"/>
    </source>
</evidence>
<organism evidence="10 11">
    <name type="scientific">Conexibacter stalactiti</name>
    <dbReference type="NCBI Taxonomy" id="1940611"/>
    <lineage>
        <taxon>Bacteria</taxon>
        <taxon>Bacillati</taxon>
        <taxon>Actinomycetota</taxon>
        <taxon>Thermoleophilia</taxon>
        <taxon>Solirubrobacterales</taxon>
        <taxon>Conexibacteraceae</taxon>
        <taxon>Conexibacter</taxon>
    </lineage>
</organism>
<evidence type="ECO:0000256" key="5">
    <source>
        <dbReference type="ARBA" id="ARBA00022989"/>
    </source>
</evidence>
<name>A0ABU4HM05_9ACTN</name>
<sequence length="306" mass="34277">MTRPARIYNLLAVFLPVLGILAAIVLLWNKAVGWTDIGIMVGFYLFTGFGVTIGYHRLFTHRSFETSRPLRVLFAIAGSMAIEGSVITWVADHRKHHVYADEDGDPHSPHLGHDGGLKGAIHGLWHAQVGWLLDGEHHGRASAHRYAPDLIRDKPIRWVNKMFPLWVLLSLLLPALFGFVLTGFDPMGALTGFVWGGLVRIFLIHHVTWSVNSICHYFGSRRFEITDQSTNNVWLAIPSLGEAWHHNHHAFPTSASHGLKRWERLADPSALVIAGMEKLHLVWNVRTVSEEKQKSKEKGRPLAAAG</sequence>
<reference evidence="10 11" key="2">
    <citation type="submission" date="2023-10" db="EMBL/GenBank/DDBJ databases">
        <authorList>
            <person name="Han X.F."/>
        </authorList>
    </citation>
    <scope>NUCLEOTIDE SEQUENCE [LARGE SCALE GENOMIC DNA]</scope>
    <source>
        <strain evidence="10 11">KCTC 39840</strain>
    </source>
</reference>
<evidence type="ECO:0000313" key="10">
    <source>
        <dbReference type="EMBL" id="MDW5594340.1"/>
    </source>
</evidence>
<proteinExistence type="inferred from homology"/>
<dbReference type="PRINTS" id="PR00075">
    <property type="entry name" value="FACDDSATRASE"/>
</dbReference>
<evidence type="ECO:0000256" key="9">
    <source>
        <dbReference type="SAM" id="Phobius"/>
    </source>
</evidence>
<dbReference type="EC" id="1.14.19.-" evidence="10"/>
<protein>
    <submittedName>
        <fullName evidence="10">Acyl-CoA desaturase</fullName>
        <ecNumber evidence="10">1.14.19.-</ecNumber>
    </submittedName>
</protein>
<feature type="transmembrane region" description="Helical" evidence="9">
    <location>
        <begin position="34"/>
        <end position="58"/>
    </location>
</feature>
<gene>
    <name evidence="10" type="ORF">R7226_08335</name>
</gene>
<dbReference type="PANTHER" id="PTHR11351:SF3">
    <property type="entry name" value="BLL4393 PROTEIN"/>
    <property type="match status" value="1"/>
</dbReference>
<comment type="caution">
    <text evidence="10">The sequence shown here is derived from an EMBL/GenBank/DDBJ whole genome shotgun (WGS) entry which is preliminary data.</text>
</comment>
<feature type="transmembrane region" description="Helical" evidence="9">
    <location>
        <begin position="70"/>
        <end position="91"/>
    </location>
</feature>
<dbReference type="CDD" id="cd03505">
    <property type="entry name" value="Delta9-FADS-like"/>
    <property type="match status" value="1"/>
</dbReference>
<dbReference type="GO" id="GO:0016491">
    <property type="term" value="F:oxidoreductase activity"/>
    <property type="evidence" value="ECO:0007669"/>
    <property type="project" value="UniProtKB-KW"/>
</dbReference>
<evidence type="ECO:0000256" key="1">
    <source>
        <dbReference type="ARBA" id="ARBA00004141"/>
    </source>
</evidence>
<keyword evidence="6 10" id="KW-0560">Oxidoreductase</keyword>
<evidence type="ECO:0000313" key="11">
    <source>
        <dbReference type="Proteomes" id="UP001284601"/>
    </source>
</evidence>
<keyword evidence="5 9" id="KW-1133">Transmembrane helix</keyword>
<evidence type="ECO:0000256" key="2">
    <source>
        <dbReference type="ARBA" id="ARBA00008749"/>
    </source>
</evidence>
<evidence type="ECO:0000256" key="4">
    <source>
        <dbReference type="ARBA" id="ARBA00022832"/>
    </source>
</evidence>
<dbReference type="Proteomes" id="UP001284601">
    <property type="component" value="Unassembled WGS sequence"/>
</dbReference>
<dbReference type="InterPro" id="IPR015876">
    <property type="entry name" value="Acyl-CoA_DS"/>
</dbReference>
<comment type="similarity">
    <text evidence="2">Belongs to the fatty acid desaturase type 2 family.</text>
</comment>
<evidence type="ECO:0000256" key="8">
    <source>
        <dbReference type="ARBA" id="ARBA00023136"/>
    </source>
</evidence>
<feature type="transmembrane region" description="Helical" evidence="9">
    <location>
        <begin position="163"/>
        <end position="181"/>
    </location>
</feature>
<feature type="transmembrane region" description="Helical" evidence="9">
    <location>
        <begin position="7"/>
        <end position="28"/>
    </location>
</feature>
<keyword evidence="4" id="KW-0276">Fatty acid metabolism</keyword>
<comment type="subcellular location">
    <subcellularLocation>
        <location evidence="1">Membrane</location>
        <topology evidence="1">Multi-pass membrane protein</topology>
    </subcellularLocation>
</comment>
<keyword evidence="8 9" id="KW-0472">Membrane</keyword>
<evidence type="ECO:0000256" key="7">
    <source>
        <dbReference type="ARBA" id="ARBA00023098"/>
    </source>
</evidence>
<evidence type="ECO:0000256" key="6">
    <source>
        <dbReference type="ARBA" id="ARBA00023002"/>
    </source>
</evidence>
<keyword evidence="11" id="KW-1185">Reference proteome</keyword>
<keyword evidence="7" id="KW-0443">Lipid metabolism</keyword>
<keyword evidence="3 9" id="KW-0812">Transmembrane</keyword>
<dbReference type="RefSeq" id="WP_318596611.1">
    <property type="nucleotide sequence ID" value="NZ_JAWSTH010000015.1"/>
</dbReference>
<reference evidence="11" key="1">
    <citation type="submission" date="2023-07" db="EMBL/GenBank/DDBJ databases">
        <title>Conexibacter stalactiti sp. nov., isolated from stalactites in a lava cave and emended description of the genus Conexibacter.</title>
        <authorList>
            <person name="Lee S.D."/>
        </authorList>
    </citation>
    <scope>NUCLEOTIDE SEQUENCE [LARGE SCALE GENOMIC DNA]</scope>
    <source>
        <strain evidence="11">KCTC 39840</strain>
    </source>
</reference>